<dbReference type="RefSeq" id="WP_149855167.1">
    <property type="nucleotide sequence ID" value="NZ_VUOB01000111.1"/>
</dbReference>
<organism evidence="5 6">
    <name type="scientific">Solihabitans fulvus</name>
    <dbReference type="NCBI Taxonomy" id="1892852"/>
    <lineage>
        <taxon>Bacteria</taxon>
        <taxon>Bacillati</taxon>
        <taxon>Actinomycetota</taxon>
        <taxon>Actinomycetes</taxon>
        <taxon>Pseudonocardiales</taxon>
        <taxon>Pseudonocardiaceae</taxon>
        <taxon>Solihabitans</taxon>
    </lineage>
</organism>
<evidence type="ECO:0000256" key="2">
    <source>
        <dbReference type="ARBA" id="ARBA00023125"/>
    </source>
</evidence>
<accession>A0A5B2WAE8</accession>
<feature type="domain" description="HTH arsR-type" evidence="4">
    <location>
        <begin position="1"/>
        <end position="95"/>
    </location>
</feature>
<keyword evidence="3" id="KW-0804">Transcription</keyword>
<dbReference type="InterPro" id="IPR036388">
    <property type="entry name" value="WH-like_DNA-bd_sf"/>
</dbReference>
<comment type="caution">
    <text evidence="5">The sequence shown here is derived from an EMBL/GenBank/DDBJ whole genome shotgun (WGS) entry which is preliminary data.</text>
</comment>
<dbReference type="PRINTS" id="PR00778">
    <property type="entry name" value="HTHARSR"/>
</dbReference>
<dbReference type="GO" id="GO:0003700">
    <property type="term" value="F:DNA-binding transcription factor activity"/>
    <property type="evidence" value="ECO:0007669"/>
    <property type="project" value="InterPro"/>
</dbReference>
<dbReference type="Gene3D" id="1.10.10.10">
    <property type="entry name" value="Winged helix-like DNA-binding domain superfamily/Winged helix DNA-binding domain"/>
    <property type="match status" value="1"/>
</dbReference>
<reference evidence="5 6" key="1">
    <citation type="submission" date="2019-09" db="EMBL/GenBank/DDBJ databases">
        <title>Goodfellowia gen. nov., a new genus of the Pseudonocardineae related to Actinoalloteichus, containing Goodfellowia coeruleoviolacea gen. nov., comb. nov. gen. nov., comb. nov.</title>
        <authorList>
            <person name="Labeda D."/>
        </authorList>
    </citation>
    <scope>NUCLEOTIDE SEQUENCE [LARGE SCALE GENOMIC DNA]</scope>
    <source>
        <strain evidence="5 6">AN110305</strain>
    </source>
</reference>
<name>A0A5B2WAE8_9PSEU</name>
<dbReference type="GO" id="GO:0003677">
    <property type="term" value="F:DNA binding"/>
    <property type="evidence" value="ECO:0007669"/>
    <property type="project" value="UniProtKB-KW"/>
</dbReference>
<evidence type="ECO:0000313" key="5">
    <source>
        <dbReference type="EMBL" id="KAA2247317.1"/>
    </source>
</evidence>
<keyword evidence="6" id="KW-1185">Reference proteome</keyword>
<sequence length="111" mass="12192">MPVPLYEVKAEFFRALGHPVRIRTLELLRDGPRAVHELLAEIPVEASRLSQHLAVLRQRGLVTAVREGGTTTYALRTPEVADLLAVARGILAEVLTDHATLLAELRAEHAS</sequence>
<dbReference type="Proteomes" id="UP000323454">
    <property type="component" value="Unassembled WGS sequence"/>
</dbReference>
<dbReference type="NCBIfam" id="NF033788">
    <property type="entry name" value="HTH_metalloreg"/>
    <property type="match status" value="1"/>
</dbReference>
<gene>
    <name evidence="5" type="ORF">F0L68_40145</name>
</gene>
<dbReference type="EMBL" id="VUOB01000111">
    <property type="protein sequence ID" value="KAA2247317.1"/>
    <property type="molecule type" value="Genomic_DNA"/>
</dbReference>
<evidence type="ECO:0000313" key="6">
    <source>
        <dbReference type="Proteomes" id="UP000323454"/>
    </source>
</evidence>
<dbReference type="Pfam" id="PF01022">
    <property type="entry name" value="HTH_5"/>
    <property type="match status" value="1"/>
</dbReference>
<proteinExistence type="predicted"/>
<protein>
    <submittedName>
        <fullName evidence="5">Helix-turn-helix transcriptional regulator</fullName>
    </submittedName>
</protein>
<dbReference type="SUPFAM" id="SSF46785">
    <property type="entry name" value="Winged helix' DNA-binding domain"/>
    <property type="match status" value="1"/>
</dbReference>
<dbReference type="InterPro" id="IPR011991">
    <property type="entry name" value="ArsR-like_HTH"/>
</dbReference>
<dbReference type="OrthoDB" id="194599at2"/>
<keyword evidence="1" id="KW-0805">Transcription regulation</keyword>
<keyword evidence="2" id="KW-0238">DNA-binding</keyword>
<dbReference type="SMART" id="SM00418">
    <property type="entry name" value="HTH_ARSR"/>
    <property type="match status" value="1"/>
</dbReference>
<dbReference type="PROSITE" id="PS50987">
    <property type="entry name" value="HTH_ARSR_2"/>
    <property type="match status" value="1"/>
</dbReference>
<dbReference type="AlphaFoldDB" id="A0A5B2WAE8"/>
<dbReference type="PANTHER" id="PTHR43132:SF2">
    <property type="entry name" value="ARSENICAL RESISTANCE OPERON REPRESSOR ARSR-RELATED"/>
    <property type="match status" value="1"/>
</dbReference>
<evidence type="ECO:0000256" key="1">
    <source>
        <dbReference type="ARBA" id="ARBA00023015"/>
    </source>
</evidence>
<dbReference type="CDD" id="cd00090">
    <property type="entry name" value="HTH_ARSR"/>
    <property type="match status" value="1"/>
</dbReference>
<evidence type="ECO:0000259" key="4">
    <source>
        <dbReference type="PROSITE" id="PS50987"/>
    </source>
</evidence>
<dbReference type="InterPro" id="IPR036390">
    <property type="entry name" value="WH_DNA-bd_sf"/>
</dbReference>
<dbReference type="InterPro" id="IPR001845">
    <property type="entry name" value="HTH_ArsR_DNA-bd_dom"/>
</dbReference>
<dbReference type="InterPro" id="IPR051011">
    <property type="entry name" value="Metal_resp_trans_reg"/>
</dbReference>
<reference evidence="5 6" key="2">
    <citation type="submission" date="2019-09" db="EMBL/GenBank/DDBJ databases">
        <authorList>
            <person name="Jin C."/>
        </authorList>
    </citation>
    <scope>NUCLEOTIDE SEQUENCE [LARGE SCALE GENOMIC DNA]</scope>
    <source>
        <strain evidence="5 6">AN110305</strain>
    </source>
</reference>
<evidence type="ECO:0000256" key="3">
    <source>
        <dbReference type="ARBA" id="ARBA00023163"/>
    </source>
</evidence>
<dbReference type="PANTHER" id="PTHR43132">
    <property type="entry name" value="ARSENICAL RESISTANCE OPERON REPRESSOR ARSR-RELATED"/>
    <property type="match status" value="1"/>
</dbReference>